<dbReference type="PROSITE" id="PS51278">
    <property type="entry name" value="GATASE_TYPE_2"/>
    <property type="match status" value="1"/>
</dbReference>
<feature type="active site" description="For GATase activity" evidence="8">
    <location>
        <position position="2"/>
    </location>
</feature>
<dbReference type="InterPro" id="IPR033738">
    <property type="entry name" value="AsnB_N"/>
</dbReference>
<evidence type="ECO:0000259" key="10">
    <source>
        <dbReference type="PROSITE" id="PS51278"/>
    </source>
</evidence>
<dbReference type="CDD" id="cd00712">
    <property type="entry name" value="AsnB"/>
    <property type="match status" value="1"/>
</dbReference>
<protein>
    <recommendedName>
        <fullName evidence="3">asparagine synthase (glutamine-hydrolyzing)</fullName>
        <ecNumber evidence="3">6.3.5.4</ecNumber>
    </recommendedName>
</protein>
<dbReference type="InterPro" id="IPR017932">
    <property type="entry name" value="GATase_2_dom"/>
</dbReference>
<keyword evidence="8" id="KW-0061">Asparagine biosynthesis</keyword>
<organism evidence="11">
    <name type="scientific">Ignavibacterium album</name>
    <dbReference type="NCBI Taxonomy" id="591197"/>
    <lineage>
        <taxon>Bacteria</taxon>
        <taxon>Pseudomonadati</taxon>
        <taxon>Ignavibacteriota</taxon>
        <taxon>Ignavibacteria</taxon>
        <taxon>Ignavibacteriales</taxon>
        <taxon>Ignavibacteriaceae</taxon>
        <taxon>Ignavibacterium</taxon>
    </lineage>
</organism>
<dbReference type="InterPro" id="IPR051786">
    <property type="entry name" value="ASN_synthetase/amidase"/>
</dbReference>
<dbReference type="NCBIfam" id="TIGR01536">
    <property type="entry name" value="asn_synth_AEB"/>
    <property type="match status" value="1"/>
</dbReference>
<evidence type="ECO:0000256" key="6">
    <source>
        <dbReference type="ARBA" id="ARBA00022962"/>
    </source>
</evidence>
<evidence type="ECO:0000256" key="3">
    <source>
        <dbReference type="ARBA" id="ARBA00012737"/>
    </source>
</evidence>
<dbReference type="GO" id="GO:0005524">
    <property type="term" value="F:ATP binding"/>
    <property type="evidence" value="ECO:0007669"/>
    <property type="project" value="UniProtKB-KW"/>
</dbReference>
<dbReference type="InterPro" id="IPR006426">
    <property type="entry name" value="Asn_synth_AEB"/>
</dbReference>
<keyword evidence="6 8" id="KW-0315">Glutamine amidotransferase</keyword>
<dbReference type="AlphaFoldDB" id="A0A832DML3"/>
<keyword evidence="8" id="KW-0028">Amino-acid biosynthesis</keyword>
<evidence type="ECO:0000256" key="5">
    <source>
        <dbReference type="ARBA" id="ARBA00022840"/>
    </source>
</evidence>
<keyword evidence="5 9" id="KW-0067">ATP-binding</keyword>
<feature type="domain" description="Glutamine amidotransferase type-2" evidence="10">
    <location>
        <begin position="2"/>
        <end position="215"/>
    </location>
</feature>
<dbReference type="Gene3D" id="3.60.20.10">
    <property type="entry name" value="Glutamine Phosphoribosylpyrophosphate, subunit 1, domain 1"/>
    <property type="match status" value="1"/>
</dbReference>
<dbReference type="SUPFAM" id="SSF56235">
    <property type="entry name" value="N-terminal nucleophile aminohydrolases (Ntn hydrolases)"/>
    <property type="match status" value="1"/>
</dbReference>
<keyword evidence="4 9" id="KW-0547">Nucleotide-binding</keyword>
<evidence type="ECO:0000256" key="4">
    <source>
        <dbReference type="ARBA" id="ARBA00022741"/>
    </source>
</evidence>
<evidence type="ECO:0000256" key="8">
    <source>
        <dbReference type="PIRSR" id="PIRSR001589-1"/>
    </source>
</evidence>
<dbReference type="Gene3D" id="3.40.50.620">
    <property type="entry name" value="HUPs"/>
    <property type="match status" value="1"/>
</dbReference>
<comment type="pathway">
    <text evidence="1">Amino-acid biosynthesis; L-asparagine biosynthesis; L-asparagine from L-aspartate (L-Gln route): step 1/1.</text>
</comment>
<dbReference type="Pfam" id="PF13537">
    <property type="entry name" value="GATase_7"/>
    <property type="match status" value="1"/>
</dbReference>
<feature type="binding site" evidence="9">
    <location>
        <position position="102"/>
    </location>
    <ligand>
        <name>L-glutamine</name>
        <dbReference type="ChEBI" id="CHEBI:58359"/>
    </ligand>
</feature>
<dbReference type="PANTHER" id="PTHR43284">
    <property type="entry name" value="ASPARAGINE SYNTHETASE (GLUTAMINE-HYDROLYZING)"/>
    <property type="match status" value="1"/>
</dbReference>
<comment type="catalytic activity">
    <reaction evidence="7">
        <text>L-aspartate + L-glutamine + ATP + H2O = L-asparagine + L-glutamate + AMP + diphosphate + H(+)</text>
        <dbReference type="Rhea" id="RHEA:12228"/>
        <dbReference type="ChEBI" id="CHEBI:15377"/>
        <dbReference type="ChEBI" id="CHEBI:15378"/>
        <dbReference type="ChEBI" id="CHEBI:29985"/>
        <dbReference type="ChEBI" id="CHEBI:29991"/>
        <dbReference type="ChEBI" id="CHEBI:30616"/>
        <dbReference type="ChEBI" id="CHEBI:33019"/>
        <dbReference type="ChEBI" id="CHEBI:58048"/>
        <dbReference type="ChEBI" id="CHEBI:58359"/>
        <dbReference type="ChEBI" id="CHEBI:456215"/>
        <dbReference type="EC" id="6.3.5.4"/>
    </reaction>
</comment>
<dbReference type="Pfam" id="PF00733">
    <property type="entry name" value="Asn_synthase"/>
    <property type="match status" value="1"/>
</dbReference>
<name>A0A832DML3_9BACT</name>
<comment type="similarity">
    <text evidence="2">Belongs to the asparagine synthetase family.</text>
</comment>
<dbReference type="SUPFAM" id="SSF52402">
    <property type="entry name" value="Adenine nucleotide alpha hydrolases-like"/>
    <property type="match status" value="1"/>
</dbReference>
<comment type="caution">
    <text evidence="11">The sequence shown here is derived from an EMBL/GenBank/DDBJ whole genome shotgun (WGS) entry which is preliminary data.</text>
</comment>
<dbReference type="GO" id="GO:0005829">
    <property type="term" value="C:cytosol"/>
    <property type="evidence" value="ECO:0007669"/>
    <property type="project" value="TreeGrafter"/>
</dbReference>
<dbReference type="PANTHER" id="PTHR43284:SF1">
    <property type="entry name" value="ASPARAGINE SYNTHETASE"/>
    <property type="match status" value="1"/>
</dbReference>
<dbReference type="EMBL" id="DSVI01000007">
    <property type="protein sequence ID" value="HGT47616.1"/>
    <property type="molecule type" value="Genomic_DNA"/>
</dbReference>
<dbReference type="EC" id="6.3.5.4" evidence="3"/>
<gene>
    <name evidence="11" type="primary">asnB</name>
    <name evidence="11" type="ORF">ENS56_06250</name>
</gene>
<evidence type="ECO:0000256" key="2">
    <source>
        <dbReference type="ARBA" id="ARBA00005752"/>
    </source>
</evidence>
<reference evidence="11" key="1">
    <citation type="journal article" date="2020" name="mSystems">
        <title>Genome- and Community-Level Interaction Insights into Carbon Utilization and Element Cycling Functions of Hydrothermarchaeota in Hydrothermal Sediment.</title>
        <authorList>
            <person name="Zhou Z."/>
            <person name="Liu Y."/>
            <person name="Xu W."/>
            <person name="Pan J."/>
            <person name="Luo Z.H."/>
            <person name="Li M."/>
        </authorList>
    </citation>
    <scope>NUCLEOTIDE SEQUENCE [LARGE SCALE GENOMIC DNA]</scope>
    <source>
        <strain evidence="11">SpSt-500</strain>
    </source>
</reference>
<accession>A0A832DML3</accession>
<dbReference type="InterPro" id="IPR014729">
    <property type="entry name" value="Rossmann-like_a/b/a_fold"/>
</dbReference>
<dbReference type="GO" id="GO:0006529">
    <property type="term" value="P:asparagine biosynthetic process"/>
    <property type="evidence" value="ECO:0007669"/>
    <property type="project" value="UniProtKB-KW"/>
</dbReference>
<evidence type="ECO:0000256" key="9">
    <source>
        <dbReference type="PIRSR" id="PIRSR001589-2"/>
    </source>
</evidence>
<dbReference type="InterPro" id="IPR029055">
    <property type="entry name" value="Ntn_hydrolases_N"/>
</dbReference>
<sequence>MCGITGKYNFKYSEPIDRSVAEEMIKVITHRGPDDEGSYFNSNGNLFLGHRRLSIIDLSTGHQPLSNEDGTIWIVFNGEIYNFPELKKELISYGHKFRTHSDTEVIVHAYEQWGKESFSKLNGMYAFALWDNKEQELIITRDPFGIKPVYYFVNNNSIIFGSEIKSILTNSEVSREVDTTALYNYFTFTYVPSPYTVFKDIFKLKPGHFISIKSKSVSIKRFYYNTTQIINYKNEKEIIRQLQEHIYNAVKRQMISDVPIGAMLSGGVDSSTVATIMSQISDSPIKTFTVGFEDDFELNELKDAKFIADKIGSEHYELVVSSEDYNKLLPFSVWHMEEPVATGSILAYYMICKLAASKVKVVLTGQGADEPFAGYPRHLGEYYGKYYRAIPMPLRNFIISPLINSLKRNEQLKRAVFSLEEPITEKRFLRIYQTLQKELTKELYTQNGFDWESLTLGAIQEWQNDAAGFDDLNKLLYSDSRLSLPDNLLLYGDKMAMAVSLEARVPFLDLELMRFVESIPSKFKINGLTQKYLLKKAVSKWIPEEVIRKKKIGFATPIDTWFQNELKSEVEEKLLSEGSAIRKYLNAEVIKKMIEDHAAKREDYKRPLLSFLTFEIWHEMFIKNSNKI</sequence>
<dbReference type="InterPro" id="IPR001962">
    <property type="entry name" value="Asn_synthase"/>
</dbReference>
<evidence type="ECO:0000313" key="11">
    <source>
        <dbReference type="EMBL" id="HGT47616.1"/>
    </source>
</evidence>
<dbReference type="CDD" id="cd01991">
    <property type="entry name" value="Asn_synthase_B_C"/>
    <property type="match status" value="1"/>
</dbReference>
<dbReference type="GO" id="GO:0004066">
    <property type="term" value="F:asparagine synthase (glutamine-hydrolyzing) activity"/>
    <property type="evidence" value="ECO:0007669"/>
    <property type="project" value="UniProtKB-EC"/>
</dbReference>
<evidence type="ECO:0000256" key="1">
    <source>
        <dbReference type="ARBA" id="ARBA00005187"/>
    </source>
</evidence>
<feature type="binding site" evidence="9">
    <location>
        <position position="290"/>
    </location>
    <ligand>
        <name>ATP</name>
        <dbReference type="ChEBI" id="CHEBI:30616"/>
    </ligand>
</feature>
<proteinExistence type="inferred from homology"/>
<keyword evidence="11" id="KW-0436">Ligase</keyword>
<dbReference type="PIRSF" id="PIRSF001589">
    <property type="entry name" value="Asn_synthetase_glu-h"/>
    <property type="match status" value="1"/>
</dbReference>
<evidence type="ECO:0000256" key="7">
    <source>
        <dbReference type="ARBA" id="ARBA00048741"/>
    </source>
</evidence>